<dbReference type="EMBL" id="FMJY01000002">
    <property type="protein sequence ID" value="SCO79609.1"/>
    <property type="molecule type" value="Genomic_DNA"/>
</dbReference>
<accession>A0A2H3SWK2</accession>
<sequence length="71" mass="7597">MPPKQRYGSEHPAAALPGCPGVQGPSLYPRQLEMQGSPPSKGKLPKTRIGENVPGEYGVRLVIGRQVTMCP</sequence>
<dbReference type="AlphaFoldDB" id="A0A2H3SWK2"/>
<proteinExistence type="predicted"/>
<evidence type="ECO:0000256" key="1">
    <source>
        <dbReference type="SAM" id="MobiDB-lite"/>
    </source>
</evidence>
<reference evidence="3" key="1">
    <citation type="submission" date="2016-09" db="EMBL/GenBank/DDBJ databases">
        <authorList>
            <person name="Guldener U."/>
        </authorList>
    </citation>
    <scope>NUCLEOTIDE SEQUENCE [LARGE SCALE GENOMIC DNA]</scope>
    <source>
        <strain evidence="3">V64-1</strain>
    </source>
</reference>
<feature type="region of interest" description="Disordered" evidence="1">
    <location>
        <begin position="1"/>
        <end position="51"/>
    </location>
</feature>
<evidence type="ECO:0000313" key="3">
    <source>
        <dbReference type="Proteomes" id="UP000219369"/>
    </source>
</evidence>
<gene>
    <name evidence="2" type="ORF">FRV6_03822</name>
</gene>
<name>A0A2H3SWK2_FUSOX</name>
<evidence type="ECO:0000313" key="2">
    <source>
        <dbReference type="EMBL" id="SCO79609.1"/>
    </source>
</evidence>
<protein>
    <submittedName>
        <fullName evidence="2">Uncharacterized protein</fullName>
    </submittedName>
</protein>
<dbReference type="Proteomes" id="UP000219369">
    <property type="component" value="Unassembled WGS sequence"/>
</dbReference>
<organism evidence="2 3">
    <name type="scientific">Fusarium oxysporum</name>
    <name type="common">Fusarium vascular wilt</name>
    <dbReference type="NCBI Taxonomy" id="5507"/>
    <lineage>
        <taxon>Eukaryota</taxon>
        <taxon>Fungi</taxon>
        <taxon>Dikarya</taxon>
        <taxon>Ascomycota</taxon>
        <taxon>Pezizomycotina</taxon>
        <taxon>Sordariomycetes</taxon>
        <taxon>Hypocreomycetidae</taxon>
        <taxon>Hypocreales</taxon>
        <taxon>Nectriaceae</taxon>
        <taxon>Fusarium</taxon>
        <taxon>Fusarium oxysporum species complex</taxon>
    </lineage>
</organism>